<reference evidence="2" key="1">
    <citation type="submission" date="2021-02" db="EMBL/GenBank/DDBJ databases">
        <authorList>
            <person name="Bekaert M."/>
        </authorList>
    </citation>
    <scope>NUCLEOTIDE SEQUENCE</scope>
    <source>
        <strain evidence="2">IoA-00</strain>
    </source>
</reference>
<dbReference type="EMBL" id="HG994586">
    <property type="protein sequence ID" value="CAF2996025.1"/>
    <property type="molecule type" value="Genomic_DNA"/>
</dbReference>
<evidence type="ECO:0000313" key="3">
    <source>
        <dbReference type="Proteomes" id="UP000675881"/>
    </source>
</evidence>
<dbReference type="AlphaFoldDB" id="A0A7R8D1N5"/>
<sequence length="110" mass="12975">MWNFPLASSINKHRKKKSNPIMKESPPRKSALRRSKTFIENNNDSWTSKHLNAYNRSKSYTKLNEDDFSDWPKDGVTPSKLRGRIRSYGVLDNCTKPRYSVVFEDESYER</sequence>
<keyword evidence="3" id="KW-1185">Reference proteome</keyword>
<feature type="region of interest" description="Disordered" evidence="1">
    <location>
        <begin position="1"/>
        <end position="33"/>
    </location>
</feature>
<dbReference type="Proteomes" id="UP000675881">
    <property type="component" value="Chromosome 7"/>
</dbReference>
<protein>
    <submittedName>
        <fullName evidence="2">(salmon louse) hypothetical protein</fullName>
    </submittedName>
</protein>
<evidence type="ECO:0000256" key="1">
    <source>
        <dbReference type="SAM" id="MobiDB-lite"/>
    </source>
</evidence>
<evidence type="ECO:0000313" key="2">
    <source>
        <dbReference type="EMBL" id="CAF2996025.1"/>
    </source>
</evidence>
<name>A0A7R8D1N5_LEPSM</name>
<accession>A0A7R8D1N5</accession>
<gene>
    <name evidence="2" type="ORF">LSAA_12854</name>
</gene>
<proteinExistence type="predicted"/>
<organism evidence="2 3">
    <name type="scientific">Lepeophtheirus salmonis</name>
    <name type="common">Salmon louse</name>
    <name type="synonym">Caligus salmonis</name>
    <dbReference type="NCBI Taxonomy" id="72036"/>
    <lineage>
        <taxon>Eukaryota</taxon>
        <taxon>Metazoa</taxon>
        <taxon>Ecdysozoa</taxon>
        <taxon>Arthropoda</taxon>
        <taxon>Crustacea</taxon>
        <taxon>Multicrustacea</taxon>
        <taxon>Hexanauplia</taxon>
        <taxon>Copepoda</taxon>
        <taxon>Siphonostomatoida</taxon>
        <taxon>Caligidae</taxon>
        <taxon>Lepeophtheirus</taxon>
    </lineage>
</organism>
<feature type="compositionally biased region" description="Polar residues" evidence="1">
    <location>
        <begin position="1"/>
        <end position="10"/>
    </location>
</feature>